<feature type="region of interest" description="Disordered" evidence="5">
    <location>
        <begin position="18"/>
        <end position="53"/>
    </location>
</feature>
<gene>
    <name evidence="6" type="primary">scpB</name>
    <name evidence="6" type="ORF">NG895_04415</name>
</gene>
<name>A0A9X2F6I2_9BACT</name>
<evidence type="ECO:0000256" key="4">
    <source>
        <dbReference type="ARBA" id="ARBA00023306"/>
    </source>
</evidence>
<comment type="caution">
    <text evidence="6">The sequence shown here is derived from an EMBL/GenBank/DDBJ whole genome shotgun (WGS) entry which is preliminary data.</text>
</comment>
<evidence type="ECO:0000313" key="7">
    <source>
        <dbReference type="Proteomes" id="UP001155241"/>
    </source>
</evidence>
<dbReference type="AlphaFoldDB" id="A0A9X2F6I2"/>
<keyword evidence="2" id="KW-0132">Cell division</keyword>
<dbReference type="InterPro" id="IPR036388">
    <property type="entry name" value="WH-like_DNA-bd_sf"/>
</dbReference>
<organism evidence="6 7">
    <name type="scientific">Aeoliella straminimaris</name>
    <dbReference type="NCBI Taxonomy" id="2954799"/>
    <lineage>
        <taxon>Bacteria</taxon>
        <taxon>Pseudomonadati</taxon>
        <taxon>Planctomycetota</taxon>
        <taxon>Planctomycetia</taxon>
        <taxon>Pirellulales</taxon>
        <taxon>Lacipirellulaceae</taxon>
        <taxon>Aeoliella</taxon>
    </lineage>
</organism>
<evidence type="ECO:0000256" key="5">
    <source>
        <dbReference type="SAM" id="MobiDB-lite"/>
    </source>
</evidence>
<dbReference type="InterPro" id="IPR036390">
    <property type="entry name" value="WH_DNA-bd_sf"/>
</dbReference>
<dbReference type="Pfam" id="PF04079">
    <property type="entry name" value="SMC_ScpB"/>
    <property type="match status" value="1"/>
</dbReference>
<dbReference type="NCBIfam" id="TIGR00281">
    <property type="entry name" value="SMC-Scp complex subunit ScpB"/>
    <property type="match status" value="1"/>
</dbReference>
<dbReference type="PANTHER" id="PTHR34298:SF2">
    <property type="entry name" value="SEGREGATION AND CONDENSATION PROTEIN B"/>
    <property type="match status" value="1"/>
</dbReference>
<reference evidence="6" key="1">
    <citation type="submission" date="2022-06" db="EMBL/GenBank/DDBJ databases">
        <title>Aeoliella straminimaris, a novel planctomycete from sediments.</title>
        <authorList>
            <person name="Vitorino I.R."/>
            <person name="Lage O.M."/>
        </authorList>
    </citation>
    <scope>NUCLEOTIDE SEQUENCE</scope>
    <source>
        <strain evidence="6">ICT_H6.2</strain>
    </source>
</reference>
<dbReference type="Proteomes" id="UP001155241">
    <property type="component" value="Unassembled WGS sequence"/>
</dbReference>
<keyword evidence="1" id="KW-0963">Cytoplasm</keyword>
<keyword evidence="4" id="KW-0131">Cell cycle</keyword>
<dbReference type="Gene3D" id="1.10.10.10">
    <property type="entry name" value="Winged helix-like DNA-binding domain superfamily/Winged helix DNA-binding domain"/>
    <property type="match status" value="2"/>
</dbReference>
<accession>A0A9X2F6I2</accession>
<dbReference type="EMBL" id="JAMXLR010000020">
    <property type="protein sequence ID" value="MCO6043140.1"/>
    <property type="molecule type" value="Genomic_DNA"/>
</dbReference>
<evidence type="ECO:0000256" key="1">
    <source>
        <dbReference type="ARBA" id="ARBA00022490"/>
    </source>
</evidence>
<dbReference type="GO" id="GO:0051301">
    <property type="term" value="P:cell division"/>
    <property type="evidence" value="ECO:0007669"/>
    <property type="project" value="UniProtKB-KW"/>
</dbReference>
<dbReference type="PANTHER" id="PTHR34298">
    <property type="entry name" value="SEGREGATION AND CONDENSATION PROTEIN B"/>
    <property type="match status" value="1"/>
</dbReference>
<evidence type="ECO:0000256" key="2">
    <source>
        <dbReference type="ARBA" id="ARBA00022618"/>
    </source>
</evidence>
<keyword evidence="7" id="KW-1185">Reference proteome</keyword>
<dbReference type="InterPro" id="IPR005234">
    <property type="entry name" value="ScpB_csome_segregation"/>
</dbReference>
<dbReference type="RefSeq" id="WP_252851239.1">
    <property type="nucleotide sequence ID" value="NZ_JAMXLR010000020.1"/>
</dbReference>
<evidence type="ECO:0000313" key="6">
    <source>
        <dbReference type="EMBL" id="MCO6043140.1"/>
    </source>
</evidence>
<dbReference type="GO" id="GO:0051304">
    <property type="term" value="P:chromosome separation"/>
    <property type="evidence" value="ECO:0007669"/>
    <property type="project" value="InterPro"/>
</dbReference>
<evidence type="ECO:0000256" key="3">
    <source>
        <dbReference type="ARBA" id="ARBA00022829"/>
    </source>
</evidence>
<sequence length="243" mass="26832">MRPQRTSLAVQLETIASGSRRHGARCAGGRATDWPGLKSPEGSPPSSDNGDRQARVEAVMLVSREALSLRRIAQLANLTDATEARTLLSRLSHTYSRRRRAFRIENVAGGYRLLTRSQFAPWIGKIGDFCDLEHSPLKLTPPALDTLTVVAYRQPVLRAEVEAIRGVACGELLRQLIERDLLRIVGRSEELGRPLQYGTTKRFLQLFGLKSLKDLPLLDAVDGTSGQLATESNRQQNVVPRAA</sequence>
<protein>
    <submittedName>
        <fullName evidence="6">SMC-Scp complex subunit ScpB</fullName>
    </submittedName>
</protein>
<keyword evidence="3" id="KW-0159">Chromosome partition</keyword>
<proteinExistence type="predicted"/>
<dbReference type="SUPFAM" id="SSF46785">
    <property type="entry name" value="Winged helix' DNA-binding domain"/>
    <property type="match status" value="2"/>
</dbReference>